<evidence type="ECO:0000313" key="5">
    <source>
        <dbReference type="Proteomes" id="UP001642464"/>
    </source>
</evidence>
<evidence type="ECO:0000256" key="2">
    <source>
        <dbReference type="ARBA" id="ARBA00022898"/>
    </source>
</evidence>
<dbReference type="PANTHER" id="PTHR43094:SF1">
    <property type="entry name" value="AMINOTRANSFERASE CLASS-III"/>
    <property type="match status" value="1"/>
</dbReference>
<dbReference type="PANTHER" id="PTHR43094">
    <property type="entry name" value="AMINOTRANSFERASE"/>
    <property type="match status" value="1"/>
</dbReference>
<dbReference type="GO" id="GO:0008483">
    <property type="term" value="F:transaminase activity"/>
    <property type="evidence" value="ECO:0007669"/>
    <property type="project" value="UniProtKB-KW"/>
</dbReference>
<dbReference type="InterPro" id="IPR015424">
    <property type="entry name" value="PyrdxlP-dep_Trfase"/>
</dbReference>
<comment type="caution">
    <text evidence="4">The sequence shown here is derived from an EMBL/GenBank/DDBJ whole genome shotgun (WGS) entry which is preliminary data.</text>
</comment>
<reference evidence="4 5" key="1">
    <citation type="submission" date="2024-02" db="EMBL/GenBank/DDBJ databases">
        <authorList>
            <person name="Chen Y."/>
            <person name="Shah S."/>
            <person name="Dougan E. K."/>
            <person name="Thang M."/>
            <person name="Chan C."/>
        </authorList>
    </citation>
    <scope>NUCLEOTIDE SEQUENCE [LARGE SCALE GENOMIC DNA]</scope>
</reference>
<gene>
    <name evidence="4" type="ORF">SCF082_LOCUS45247</name>
</gene>
<dbReference type="InterPro" id="IPR015422">
    <property type="entry name" value="PyrdxlP-dep_Trfase_small"/>
</dbReference>
<organism evidence="4 5">
    <name type="scientific">Durusdinium trenchii</name>
    <dbReference type="NCBI Taxonomy" id="1381693"/>
    <lineage>
        <taxon>Eukaryota</taxon>
        <taxon>Sar</taxon>
        <taxon>Alveolata</taxon>
        <taxon>Dinophyceae</taxon>
        <taxon>Suessiales</taxon>
        <taxon>Symbiodiniaceae</taxon>
        <taxon>Durusdinium</taxon>
    </lineage>
</organism>
<dbReference type="Pfam" id="PF00202">
    <property type="entry name" value="Aminotran_3"/>
    <property type="match status" value="1"/>
</dbReference>
<keyword evidence="5" id="KW-1185">Reference proteome</keyword>
<dbReference type="Gene3D" id="3.90.1150.10">
    <property type="entry name" value="Aspartate Aminotransferase, domain 1"/>
    <property type="match status" value="1"/>
</dbReference>
<dbReference type="InterPro" id="IPR005814">
    <property type="entry name" value="Aminotrans_3"/>
</dbReference>
<evidence type="ECO:0000313" key="4">
    <source>
        <dbReference type="EMBL" id="CAK9096373.1"/>
    </source>
</evidence>
<dbReference type="EMBL" id="CAXAMM010040940">
    <property type="protein sequence ID" value="CAK9096373.1"/>
    <property type="molecule type" value="Genomic_DNA"/>
</dbReference>
<evidence type="ECO:0000256" key="3">
    <source>
        <dbReference type="RuleBase" id="RU003560"/>
    </source>
</evidence>
<keyword evidence="2 3" id="KW-0663">Pyridoxal phosphate</keyword>
<evidence type="ECO:0000256" key="1">
    <source>
        <dbReference type="ARBA" id="ARBA00008954"/>
    </source>
</evidence>
<keyword evidence="4" id="KW-0032">Aminotransferase</keyword>
<dbReference type="PROSITE" id="PS00600">
    <property type="entry name" value="AA_TRANSFER_CLASS_3"/>
    <property type="match status" value="1"/>
</dbReference>
<comment type="similarity">
    <text evidence="1 3">Belongs to the class-III pyridoxal-phosphate-dependent aminotransferase family.</text>
</comment>
<protein>
    <submittedName>
        <fullName evidence="4">Acetylornithine aminotransferase (ACOAT)</fullName>
    </submittedName>
</protein>
<dbReference type="Gene3D" id="3.40.640.10">
    <property type="entry name" value="Type I PLP-dependent aspartate aminotransferase-like (Major domain)"/>
    <property type="match status" value="1"/>
</dbReference>
<dbReference type="SUPFAM" id="SSF53383">
    <property type="entry name" value="PLP-dependent transferases"/>
    <property type="match status" value="1"/>
</dbReference>
<dbReference type="InterPro" id="IPR015421">
    <property type="entry name" value="PyrdxlP-dep_Trfase_major"/>
</dbReference>
<sequence length="456" mass="49761">MASLPIESSSKAMKRLAARSTVASDEGPGIVVERRGAKLRRVYRGEIEETFLLGAACSEVFTGPRLAKVLRPALEHQRLAIEKMERGESWEPLSIHTSAGFPGALTGFVECLEKNLPWTGSDWFVNVQQEGATAVWAGVEALGHLRQMAPHPKCSASRSLDVCRVGVAERSYHGTPTTALGQPAKPLWPNAPRTTGQVSYPLPPLSGEKECEEYLRKFDAFLAEHPDIGIFVFEPQWGSSRLARAWPPQLLKEVIARCQRSGAYVLCDEVMCGLGRHGEGTLFLSQAWALEPDAVTFGKSLASGTFPLSGVIVRHGSKAMWEAGIKIQQSHTYAGSSALAYLTATEILRELPGWFDRANRSGQMVRDLLGPVADGKFFRLYGQGLLWGGEFAKTVAATDLKAACHKEGVWPYIVESPSLGLMISPPMDIDEDQLREGLEGLVRVVNRLKAGLPEEA</sequence>
<dbReference type="InterPro" id="IPR049704">
    <property type="entry name" value="Aminotrans_3_PPA_site"/>
</dbReference>
<dbReference type="Proteomes" id="UP001642464">
    <property type="component" value="Unassembled WGS sequence"/>
</dbReference>
<name>A0ABP0R7U5_9DINO</name>
<accession>A0ABP0R7U5</accession>
<keyword evidence="4" id="KW-0808">Transferase</keyword>
<proteinExistence type="inferred from homology"/>